<evidence type="ECO:0000313" key="2">
    <source>
        <dbReference type="EMBL" id="SJK99995.1"/>
    </source>
</evidence>
<dbReference type="InterPro" id="IPR049625">
    <property type="entry name" value="Glyco_transf_61_cat"/>
</dbReference>
<proteinExistence type="predicted"/>
<dbReference type="OMA" id="APLIHPW"/>
<name>A0A284QU27_ARMOS</name>
<dbReference type="GO" id="GO:0016757">
    <property type="term" value="F:glycosyltransferase activity"/>
    <property type="evidence" value="ECO:0007669"/>
    <property type="project" value="InterPro"/>
</dbReference>
<dbReference type="AlphaFoldDB" id="A0A284QU27"/>
<dbReference type="Pfam" id="PF04577">
    <property type="entry name" value="Glyco_transf_61"/>
    <property type="match status" value="1"/>
</dbReference>
<feature type="domain" description="Glycosyltransferase 61 catalytic" evidence="1">
    <location>
        <begin position="248"/>
        <end position="398"/>
    </location>
</feature>
<dbReference type="Proteomes" id="UP000219338">
    <property type="component" value="Unassembled WGS sequence"/>
</dbReference>
<reference evidence="3" key="1">
    <citation type="journal article" date="2017" name="Nat. Ecol. Evol.">
        <title>Genome expansion and lineage-specific genetic innovations in the forest pathogenic fungi Armillaria.</title>
        <authorList>
            <person name="Sipos G."/>
            <person name="Prasanna A.N."/>
            <person name="Walter M.C."/>
            <person name="O'Connor E."/>
            <person name="Balint B."/>
            <person name="Krizsan K."/>
            <person name="Kiss B."/>
            <person name="Hess J."/>
            <person name="Varga T."/>
            <person name="Slot J."/>
            <person name="Riley R."/>
            <person name="Boka B."/>
            <person name="Rigling D."/>
            <person name="Barry K."/>
            <person name="Lee J."/>
            <person name="Mihaltcheva S."/>
            <person name="LaButti K."/>
            <person name="Lipzen A."/>
            <person name="Waldron R."/>
            <person name="Moloney N.M."/>
            <person name="Sperisen C."/>
            <person name="Kredics L."/>
            <person name="Vagvoelgyi C."/>
            <person name="Patrignani A."/>
            <person name="Fitzpatrick D."/>
            <person name="Nagy I."/>
            <person name="Doyle S."/>
            <person name="Anderson J.B."/>
            <person name="Grigoriev I.V."/>
            <person name="Gueldener U."/>
            <person name="Muensterkoetter M."/>
            <person name="Nagy L.G."/>
        </authorList>
    </citation>
    <scope>NUCLEOTIDE SEQUENCE [LARGE SCALE GENOMIC DNA]</scope>
    <source>
        <strain evidence="3">C18/9</strain>
    </source>
</reference>
<dbReference type="OrthoDB" id="529273at2759"/>
<organism evidence="2 3">
    <name type="scientific">Armillaria ostoyae</name>
    <name type="common">Armillaria root rot fungus</name>
    <dbReference type="NCBI Taxonomy" id="47428"/>
    <lineage>
        <taxon>Eukaryota</taxon>
        <taxon>Fungi</taxon>
        <taxon>Dikarya</taxon>
        <taxon>Basidiomycota</taxon>
        <taxon>Agaricomycotina</taxon>
        <taxon>Agaricomycetes</taxon>
        <taxon>Agaricomycetidae</taxon>
        <taxon>Agaricales</taxon>
        <taxon>Marasmiineae</taxon>
        <taxon>Physalacriaceae</taxon>
        <taxon>Armillaria</taxon>
    </lineage>
</organism>
<keyword evidence="3" id="KW-1185">Reference proteome</keyword>
<evidence type="ECO:0000313" key="3">
    <source>
        <dbReference type="Proteomes" id="UP000219338"/>
    </source>
</evidence>
<accession>A0A284QU27</accession>
<dbReference type="EMBL" id="FUEG01000002">
    <property type="protein sequence ID" value="SJK99995.1"/>
    <property type="molecule type" value="Genomic_DNA"/>
</dbReference>
<protein>
    <recommendedName>
        <fullName evidence="1">Glycosyltransferase 61 catalytic domain-containing protein</fullName>
    </recommendedName>
</protein>
<evidence type="ECO:0000259" key="1">
    <source>
        <dbReference type="Pfam" id="PF04577"/>
    </source>
</evidence>
<gene>
    <name evidence="2" type="ORF">ARMOST_03306</name>
</gene>
<sequence length="502" mass="56652">MVILSVRRSFSILACITIFILLSGTGYNFHDRSTRGIPITYEYTTQRIKEYRRMLTKDGTRLLPSAAWSPLSLSECIFGMPAYYAPCVAQKLSKKVLYAEELLYPAFEIRQPHFAVEEHKDRWRSAALRAKERGTLQDSGWLVYKGQSGQNFVFGNVSYTHPNRYDSWSPEACMGSLVSSEDIRSFDPVQVLAVPGHPAIRKSAIVVLSPDSNSFQHHLDRVTHILMQGSYLTFGEHPHVITGNRGTAFVDQLWERLGYGPERVLHSQREDTYAEKLIFSCRAVLVHPWLSLKTLEAFSIDYMKESSTRNKIVYMSRSNGRAKNGGRKVLNESDVLNAIRTLLEERAKGEELVVFDEKDFATASDLFEWFNNNVMAVVGPHGGAMYHHRWAARGTLVIEFMPTSFTSMAIFEEASVLSQTYATVIVEPSGSGGKDMIIDPEHVLSLLRRHLGIPMRRPRHAEHMGFLSDEVHDAVGDVEDEGSLAEDPLKVSYQWGGKELGL</sequence>